<name>A0AAD3XKV1_NEPGR</name>
<keyword evidence="2" id="KW-1185">Reference proteome</keyword>
<sequence length="153" mass="17242">MLRGNLEHPPCSRPQAEPHSRSLGFYGICHLPIYLTSRQCRSVALVPFVTPDLDQGLSQLTGEVTRLAGGDLRRSSRRTTATRRLRGHATSSEEASLLEARYLIPSKRNLQLGDGRGPREGYTYLAGDLVLYDIHLCRHRSVPPRFYWMPDLA</sequence>
<proteinExistence type="predicted"/>
<dbReference type="AlphaFoldDB" id="A0AAD3XKV1"/>
<protein>
    <submittedName>
        <fullName evidence="1">Uncharacterized protein</fullName>
    </submittedName>
</protein>
<gene>
    <name evidence="1" type="ORF">Nepgr_010238</name>
</gene>
<dbReference type="EMBL" id="BSYO01000008">
    <property type="protein sequence ID" value="GMH08398.1"/>
    <property type="molecule type" value="Genomic_DNA"/>
</dbReference>
<accession>A0AAD3XKV1</accession>
<comment type="caution">
    <text evidence="1">The sequence shown here is derived from an EMBL/GenBank/DDBJ whole genome shotgun (WGS) entry which is preliminary data.</text>
</comment>
<evidence type="ECO:0000313" key="2">
    <source>
        <dbReference type="Proteomes" id="UP001279734"/>
    </source>
</evidence>
<evidence type="ECO:0000313" key="1">
    <source>
        <dbReference type="EMBL" id="GMH08398.1"/>
    </source>
</evidence>
<organism evidence="1 2">
    <name type="scientific">Nepenthes gracilis</name>
    <name type="common">Slender pitcher plant</name>
    <dbReference type="NCBI Taxonomy" id="150966"/>
    <lineage>
        <taxon>Eukaryota</taxon>
        <taxon>Viridiplantae</taxon>
        <taxon>Streptophyta</taxon>
        <taxon>Embryophyta</taxon>
        <taxon>Tracheophyta</taxon>
        <taxon>Spermatophyta</taxon>
        <taxon>Magnoliopsida</taxon>
        <taxon>eudicotyledons</taxon>
        <taxon>Gunneridae</taxon>
        <taxon>Pentapetalae</taxon>
        <taxon>Caryophyllales</taxon>
        <taxon>Nepenthaceae</taxon>
        <taxon>Nepenthes</taxon>
    </lineage>
</organism>
<dbReference type="Proteomes" id="UP001279734">
    <property type="component" value="Unassembled WGS sequence"/>
</dbReference>
<reference evidence="1" key="1">
    <citation type="submission" date="2023-05" db="EMBL/GenBank/DDBJ databases">
        <title>Nepenthes gracilis genome sequencing.</title>
        <authorList>
            <person name="Fukushima K."/>
        </authorList>
    </citation>
    <scope>NUCLEOTIDE SEQUENCE</scope>
    <source>
        <strain evidence="1">SING2019-196</strain>
    </source>
</reference>